<keyword evidence="3" id="KW-1185">Reference proteome</keyword>
<dbReference type="Proteomes" id="UP001235849">
    <property type="component" value="Unassembled WGS sequence"/>
</dbReference>
<feature type="compositionally biased region" description="Basic residues" evidence="1">
    <location>
        <begin position="1154"/>
        <end position="1164"/>
    </location>
</feature>
<dbReference type="RefSeq" id="WP_283765011.1">
    <property type="nucleotide sequence ID" value="NZ_JAQOSO010000002.1"/>
</dbReference>
<evidence type="ECO:0000313" key="2">
    <source>
        <dbReference type="EMBL" id="MDJ1172628.1"/>
    </source>
</evidence>
<sequence length="1171" mass="133284">MSQTVLSDYFQVYRRYYRSVSLERDIEKAEAIQGYIFTERSASTLERIALALTAEGSHQSWTLTGVYGSGKSAFAHYVAGLCHPKESAIQAEAIAIAQEAFGENSPVMEAIAQLPDRGFVIAVATGRSEPLSWTIARGLALGAERFWQGKRRKPEILMQLNDWQFAADEGKCEISDRQLVQALQTVAREANTPILLVLDELGKNLEFASTNKGVSDLYLLQQIAELRSDPEQQVYLLGLLHQSFAGYGDRLSSSEQNEWIKIQGRFEDIPFTDSPSQITRLIGQAIDTREAEPISCGVHQWAEEWCSVLAGVLSEEDIKAGLIEKTYPLHPLTALVLPLLCTRYAQNDRSLFTFLTSDEPYGFQRFLETTEFDRSSDRFPTLKLYQLYDYFVENVTGLTSRFNLQRWVEIQGLIQDAQDRSPDTLKLLKTIGIFNLVTSTGGLRASRDLVALALCDRPREDREQWQTAIAKLQKQGLITYRRQVEELRIWEGSDFNVEVAIDDEIEKDRSSLLELLSQVYPLKPLVAQRHYTKTGTLRYFERQYGDQSTNLQELSCTLDSYDGLILYWLGPEFPPVIPDKVAQNKPLVVVKVHQLDELGMRGREFRALERVKQAPELQNDGVARREVKHRRIEAKRLLDESFAKSLAWLGNQECWVAGEWVSIGRDRQFQSKLSDLCDRIYHRGLKLDNELINRRQLTGQGVKARRVLISAMIEKSSQERLGFTGYGPEVAIYYSVLETTGIHRQEDGVWDFYPPDQESGVYTLWRAIEEFCFSAHESQKSLDLLGQELQHPPFGIKQGVIPVLLAAVLLYHSDDVGIYRDGTFIPMLGVEHFELLLKNPGRFGVKYFQIVGLRSQVFKELQSIFSSPQLQANQSLRNASLLAVAKPLLSFVAQLPKYTRSTGRLSAGARQVLQALQEAQEPDDLLFNSLPKACGLSPITFTDELDQDLATAKVYRQKLVQALHEIQTAYDRLLSEFRQRLHEGFGVRDEDKVRDDLATRARVLIGRCVESSLKRFLLAAVDEQKSDQQWLESVVMIIADKPPRSLTDGDVTQFEMTLSDLVRRFKNLESLQKDVDAQSSEFTAKRITVTESDGREVHQVVWLDREPNQQLQALVQKTLELEELKDNPKLQRAFIAKLSEQVFGETVTESNIKPQRKRKKRKPKDKPDQVL</sequence>
<name>A0ABT7B2U6_9CYAN</name>
<organism evidence="2 3">
    <name type="scientific">Roseofilum capinflatum BLCC-M114</name>
    <dbReference type="NCBI Taxonomy" id="3022440"/>
    <lineage>
        <taxon>Bacteria</taxon>
        <taxon>Bacillati</taxon>
        <taxon>Cyanobacteriota</taxon>
        <taxon>Cyanophyceae</taxon>
        <taxon>Desertifilales</taxon>
        <taxon>Desertifilaceae</taxon>
        <taxon>Roseofilum</taxon>
        <taxon>Roseofilum capinflatum</taxon>
    </lineage>
</organism>
<evidence type="ECO:0008006" key="4">
    <source>
        <dbReference type="Google" id="ProtNLM"/>
    </source>
</evidence>
<protein>
    <recommendedName>
        <fullName evidence="4">ATP-binding protein</fullName>
    </recommendedName>
</protein>
<feature type="region of interest" description="Disordered" evidence="1">
    <location>
        <begin position="1146"/>
        <end position="1171"/>
    </location>
</feature>
<comment type="caution">
    <text evidence="2">The sequence shown here is derived from an EMBL/GenBank/DDBJ whole genome shotgun (WGS) entry which is preliminary data.</text>
</comment>
<dbReference type="InterPro" id="IPR027417">
    <property type="entry name" value="P-loop_NTPase"/>
</dbReference>
<evidence type="ECO:0000256" key="1">
    <source>
        <dbReference type="SAM" id="MobiDB-lite"/>
    </source>
</evidence>
<dbReference type="EMBL" id="JAQOSO010000002">
    <property type="protein sequence ID" value="MDJ1172628.1"/>
    <property type="molecule type" value="Genomic_DNA"/>
</dbReference>
<gene>
    <name evidence="2" type="ORF">PMG25_00805</name>
</gene>
<accession>A0ABT7B2U6</accession>
<evidence type="ECO:0000313" key="3">
    <source>
        <dbReference type="Proteomes" id="UP001235849"/>
    </source>
</evidence>
<dbReference type="SUPFAM" id="SSF52540">
    <property type="entry name" value="P-loop containing nucleoside triphosphate hydrolases"/>
    <property type="match status" value="1"/>
</dbReference>
<reference evidence="2 3" key="1">
    <citation type="submission" date="2023-01" db="EMBL/GenBank/DDBJ databases">
        <title>Novel diversity within Roseofilum (Cyanobacteria; Desertifilaceae) from marine benthic mats with descriptions of four novel species.</title>
        <authorList>
            <person name="Wang Y."/>
            <person name="Berthold D.E."/>
            <person name="Hu J."/>
            <person name="Lefler F.W."/>
            <person name="Laughinghouse H.D. IV."/>
        </authorList>
    </citation>
    <scope>NUCLEOTIDE SEQUENCE [LARGE SCALE GENOMIC DNA]</scope>
    <source>
        <strain evidence="2 3">BLCC-M114</strain>
    </source>
</reference>
<proteinExistence type="predicted"/>